<name>A0ABW3NJY2_9BACI</name>
<reference evidence="2" key="1">
    <citation type="journal article" date="2019" name="Int. J. Syst. Evol. Microbiol.">
        <title>The Global Catalogue of Microorganisms (GCM) 10K type strain sequencing project: providing services to taxonomists for standard genome sequencing and annotation.</title>
        <authorList>
            <consortium name="The Broad Institute Genomics Platform"/>
            <consortium name="The Broad Institute Genome Sequencing Center for Infectious Disease"/>
            <person name="Wu L."/>
            <person name="Ma J."/>
        </authorList>
    </citation>
    <scope>NUCLEOTIDE SEQUENCE [LARGE SCALE GENOMIC DNA]</scope>
    <source>
        <strain evidence="2">CCUG 56608</strain>
    </source>
</reference>
<gene>
    <name evidence="1" type="ORF">ACFQ19_16720</name>
</gene>
<dbReference type="RefSeq" id="WP_379593796.1">
    <property type="nucleotide sequence ID" value="NZ_JBHTKK010000025.1"/>
</dbReference>
<dbReference type="EMBL" id="JBHTKK010000025">
    <property type="protein sequence ID" value="MFD1067654.1"/>
    <property type="molecule type" value="Genomic_DNA"/>
</dbReference>
<protein>
    <submittedName>
        <fullName evidence="1">Uncharacterized protein</fullName>
    </submittedName>
</protein>
<evidence type="ECO:0000313" key="1">
    <source>
        <dbReference type="EMBL" id="MFD1067654.1"/>
    </source>
</evidence>
<comment type="caution">
    <text evidence="1">The sequence shown here is derived from an EMBL/GenBank/DDBJ whole genome shotgun (WGS) entry which is preliminary data.</text>
</comment>
<proteinExistence type="predicted"/>
<organism evidence="1 2">
    <name type="scientific">Oceanobacillus locisalsi</name>
    <dbReference type="NCBI Taxonomy" id="546107"/>
    <lineage>
        <taxon>Bacteria</taxon>
        <taxon>Bacillati</taxon>
        <taxon>Bacillota</taxon>
        <taxon>Bacilli</taxon>
        <taxon>Bacillales</taxon>
        <taxon>Bacillaceae</taxon>
        <taxon>Oceanobacillus</taxon>
    </lineage>
</organism>
<keyword evidence="2" id="KW-1185">Reference proteome</keyword>
<accession>A0ABW3NJY2</accession>
<sequence>MRFLEMRQGEGAYVKEFDSSKFTLPVTSAFLMKLEDVKGTLPGS</sequence>
<dbReference type="Proteomes" id="UP001597041">
    <property type="component" value="Unassembled WGS sequence"/>
</dbReference>
<evidence type="ECO:0000313" key="2">
    <source>
        <dbReference type="Proteomes" id="UP001597041"/>
    </source>
</evidence>